<evidence type="ECO:0000256" key="2">
    <source>
        <dbReference type="ARBA" id="ARBA00022475"/>
    </source>
</evidence>
<keyword evidence="3 8" id="KW-0812">Transmembrane</keyword>
<dbReference type="Proteomes" id="UP000606786">
    <property type="component" value="Unassembled WGS sequence"/>
</dbReference>
<feature type="transmembrane region" description="Helical" evidence="8">
    <location>
        <begin position="73"/>
        <end position="94"/>
    </location>
</feature>
<dbReference type="EMBL" id="CAJHJT010000056">
    <property type="protein sequence ID" value="CAD7012970.1"/>
    <property type="molecule type" value="Genomic_DNA"/>
</dbReference>
<evidence type="ECO:0000256" key="4">
    <source>
        <dbReference type="ARBA" id="ARBA00022989"/>
    </source>
</evidence>
<dbReference type="GO" id="GO:0050909">
    <property type="term" value="P:sensory perception of taste"/>
    <property type="evidence" value="ECO:0007669"/>
    <property type="project" value="InterPro"/>
</dbReference>
<protein>
    <submittedName>
        <fullName evidence="9">(Mediterranean fruit fly) hypothetical protein</fullName>
    </submittedName>
</protein>
<dbReference type="InterPro" id="IPR013604">
    <property type="entry name" value="7TM_chemorcpt"/>
</dbReference>
<feature type="transmembrane region" description="Helical" evidence="8">
    <location>
        <begin position="301"/>
        <end position="320"/>
    </location>
</feature>
<evidence type="ECO:0000256" key="5">
    <source>
        <dbReference type="ARBA" id="ARBA00023136"/>
    </source>
</evidence>
<feature type="transmembrane region" description="Helical" evidence="8">
    <location>
        <begin position="579"/>
        <end position="600"/>
    </location>
</feature>
<keyword evidence="7" id="KW-0807">Transducer</keyword>
<keyword evidence="4 8" id="KW-1133">Transmembrane helix</keyword>
<feature type="transmembrane region" description="Helical" evidence="8">
    <location>
        <begin position="731"/>
        <end position="752"/>
    </location>
</feature>
<evidence type="ECO:0000313" key="10">
    <source>
        <dbReference type="Proteomes" id="UP000606786"/>
    </source>
</evidence>
<feature type="transmembrane region" description="Helical" evidence="8">
    <location>
        <begin position="163"/>
        <end position="190"/>
    </location>
</feature>
<evidence type="ECO:0000256" key="3">
    <source>
        <dbReference type="ARBA" id="ARBA00022692"/>
    </source>
</evidence>
<evidence type="ECO:0000313" key="9">
    <source>
        <dbReference type="EMBL" id="CAD7012970.1"/>
    </source>
</evidence>
<dbReference type="OrthoDB" id="7984643at2759"/>
<feature type="transmembrane region" description="Helical" evidence="8">
    <location>
        <begin position="41"/>
        <end position="61"/>
    </location>
</feature>
<evidence type="ECO:0000256" key="7">
    <source>
        <dbReference type="ARBA" id="ARBA00023224"/>
    </source>
</evidence>
<reference evidence="9" key="1">
    <citation type="submission" date="2020-11" db="EMBL/GenBank/DDBJ databases">
        <authorList>
            <person name="Whitehead M."/>
        </authorList>
    </citation>
    <scope>NUCLEOTIDE SEQUENCE</scope>
    <source>
        <strain evidence="9">EGII</strain>
    </source>
</reference>
<keyword evidence="10" id="KW-1185">Reference proteome</keyword>
<feature type="transmembrane region" description="Helical" evidence="8">
    <location>
        <begin position="687"/>
        <end position="711"/>
    </location>
</feature>
<dbReference type="Pfam" id="PF08395">
    <property type="entry name" value="7tm_7"/>
    <property type="match status" value="2"/>
</dbReference>
<proteinExistence type="predicted"/>
<dbReference type="GO" id="GO:0005886">
    <property type="term" value="C:plasma membrane"/>
    <property type="evidence" value="ECO:0007669"/>
    <property type="project" value="UniProtKB-SubCell"/>
</dbReference>
<dbReference type="GO" id="GO:0030425">
    <property type="term" value="C:dendrite"/>
    <property type="evidence" value="ECO:0007669"/>
    <property type="project" value="TreeGrafter"/>
</dbReference>
<gene>
    <name evidence="9" type="ORF">CCAP1982_LOCUS21061</name>
</gene>
<feature type="transmembrane region" description="Helical" evidence="8">
    <location>
        <begin position="606"/>
        <end position="625"/>
    </location>
</feature>
<accession>A0A811VCD2</accession>
<dbReference type="AlphaFoldDB" id="A0A811VCD2"/>
<keyword evidence="6" id="KW-0675">Receptor</keyword>
<feature type="transmembrane region" description="Helical" evidence="8">
    <location>
        <begin position="485"/>
        <end position="506"/>
    </location>
</feature>
<dbReference type="GO" id="GO:0043025">
    <property type="term" value="C:neuronal cell body"/>
    <property type="evidence" value="ECO:0007669"/>
    <property type="project" value="TreeGrafter"/>
</dbReference>
<comment type="subcellular location">
    <subcellularLocation>
        <location evidence="1">Cell membrane</location>
        <topology evidence="1">Multi-pass membrane protein</topology>
    </subcellularLocation>
</comment>
<feature type="transmembrane region" description="Helical" evidence="8">
    <location>
        <begin position="262"/>
        <end position="281"/>
    </location>
</feature>
<dbReference type="GO" id="GO:0030424">
    <property type="term" value="C:axon"/>
    <property type="evidence" value="ECO:0007669"/>
    <property type="project" value="TreeGrafter"/>
</dbReference>
<dbReference type="PANTHER" id="PTHR21143:SF121">
    <property type="entry name" value="GUSTATORY AND ODORANT RECEPTOR 21A"/>
    <property type="match status" value="1"/>
</dbReference>
<keyword evidence="5 8" id="KW-0472">Membrane</keyword>
<dbReference type="PANTHER" id="PTHR21143">
    <property type="entry name" value="INVERTEBRATE GUSTATORY RECEPTOR"/>
    <property type="match status" value="1"/>
</dbReference>
<keyword evidence="2" id="KW-1003">Cell membrane</keyword>
<evidence type="ECO:0000256" key="8">
    <source>
        <dbReference type="SAM" id="Phobius"/>
    </source>
</evidence>
<dbReference type="GO" id="GO:0007165">
    <property type="term" value="P:signal transduction"/>
    <property type="evidence" value="ECO:0007669"/>
    <property type="project" value="UniProtKB-KW"/>
</dbReference>
<organism evidence="9 10">
    <name type="scientific">Ceratitis capitata</name>
    <name type="common">Mediterranean fruit fly</name>
    <name type="synonym">Tephritis capitata</name>
    <dbReference type="NCBI Taxonomy" id="7213"/>
    <lineage>
        <taxon>Eukaryota</taxon>
        <taxon>Metazoa</taxon>
        <taxon>Ecdysozoa</taxon>
        <taxon>Arthropoda</taxon>
        <taxon>Hexapoda</taxon>
        <taxon>Insecta</taxon>
        <taxon>Pterygota</taxon>
        <taxon>Neoptera</taxon>
        <taxon>Endopterygota</taxon>
        <taxon>Diptera</taxon>
        <taxon>Brachycera</taxon>
        <taxon>Muscomorpha</taxon>
        <taxon>Tephritoidea</taxon>
        <taxon>Tephritidae</taxon>
        <taxon>Ceratitis</taxon>
        <taxon>Ceratitis</taxon>
    </lineage>
</organism>
<evidence type="ECO:0000256" key="6">
    <source>
        <dbReference type="ARBA" id="ARBA00023170"/>
    </source>
</evidence>
<comment type="caution">
    <text evidence="9">The sequence shown here is derived from an EMBL/GenBank/DDBJ whole genome shotgun (WGS) entry which is preliminary data.</text>
</comment>
<feature type="transmembrane region" description="Helical" evidence="8">
    <location>
        <begin position="518"/>
        <end position="538"/>
    </location>
</feature>
<name>A0A811VCD2_CERCA</name>
<feature type="transmembrane region" description="Helical" evidence="8">
    <location>
        <begin position="135"/>
        <end position="157"/>
    </location>
</feature>
<evidence type="ECO:0000256" key="1">
    <source>
        <dbReference type="ARBA" id="ARBA00004651"/>
    </source>
</evidence>
<sequence length="784" mass="91458">MSQLITLCLKYMNYSAILVGFTRLRIDYSNQRIIESKFTSYYVIILNIVTVVLLPAAHVISIKYITVNFNNNLLVFTDLANLFINYAVVVFSVVSRWRRECLYKELSQEIFKLDLYYFNKLSENLQIEKRANMVIFIKMCTVSLDALVPIFGVLNQAKHVDVFVFMLAMYSSLIGTILHAVLFLFFYMLWHVRRRIWRLNARLIELFHDLQKLQRNARDMLAPKSRTLQQLSGLAAEELREISGVHARLTVMLLRLNRVYRWQVIAVLLTYLITNISYGYYFILSLLAPSNSAQSQTASSIVVSIAASFIVFVDINLLYWTADDTTRACQYTPQILRHFEVLTLMSTSFERECEKFALQLKQQKMDINIAGMFLLNRQTSLALWAFCVRHILLLVQFDYEARKRTSGSSGVLEHINHILQFGEDERVDTAAPHTSTHPKVLPVAMRMHKQSYQSLYNYIAISLGMTSFRYNSITEKHKQMFWTQTFALLANVCTIISLPLIFWNAIKRVTAIQWNPTMTYATYITCTIRALVVLYTILKRSKIDLMIHESLKKLRTLQRTYLAHFPRVSSIERRMNRLYYAKFISMCLLLTLTAIIYHQAAEFEFTWLNCFIFAMSLQTTAILYITRFNFFWFLWSICSSLRYVEWQLRHLLAQMNESLELGQRWRLTALATDLEGILEAHWQLAKLVILVSLNYSVLILAGLMEQITSLVRQLYYGIIFTFDHRATNSQLTIGTLYFCALIFDMYLSLLVCDMTVKTYYASVEQLRCTNVMNAYCPALYEMVS</sequence>